<proteinExistence type="predicted"/>
<dbReference type="AlphaFoldDB" id="A0A2M4DKN6"/>
<accession>A0A2M4DKN6</accession>
<name>A0A2M4DKN6_ANODA</name>
<keyword evidence="2" id="KW-0732">Signal</keyword>
<feature type="chain" id="PRO_5014856923" evidence="2">
    <location>
        <begin position="24"/>
        <end position="79"/>
    </location>
</feature>
<feature type="signal peptide" evidence="2">
    <location>
        <begin position="1"/>
        <end position="23"/>
    </location>
</feature>
<evidence type="ECO:0000313" key="3">
    <source>
        <dbReference type="EMBL" id="MBW78109.1"/>
    </source>
</evidence>
<protein>
    <submittedName>
        <fullName evidence="3">Putative secreted protein</fullName>
    </submittedName>
</protein>
<dbReference type="EMBL" id="GGFL01013931">
    <property type="protein sequence ID" value="MBW78109.1"/>
    <property type="molecule type" value="Transcribed_RNA"/>
</dbReference>
<evidence type="ECO:0000256" key="2">
    <source>
        <dbReference type="SAM" id="SignalP"/>
    </source>
</evidence>
<organism evidence="3">
    <name type="scientific">Anopheles darlingi</name>
    <name type="common">Mosquito</name>
    <dbReference type="NCBI Taxonomy" id="43151"/>
    <lineage>
        <taxon>Eukaryota</taxon>
        <taxon>Metazoa</taxon>
        <taxon>Ecdysozoa</taxon>
        <taxon>Arthropoda</taxon>
        <taxon>Hexapoda</taxon>
        <taxon>Insecta</taxon>
        <taxon>Pterygota</taxon>
        <taxon>Neoptera</taxon>
        <taxon>Endopterygota</taxon>
        <taxon>Diptera</taxon>
        <taxon>Nematocera</taxon>
        <taxon>Culicoidea</taxon>
        <taxon>Culicidae</taxon>
        <taxon>Anophelinae</taxon>
        <taxon>Anopheles</taxon>
    </lineage>
</organism>
<sequence>MVFNFSFRYACVCVFFCPPLSLSLLSPSSPSYATILPRCRHRRRRRRADRIAAHGECQRSRSMAKSRDAAAAAKQQPLG</sequence>
<feature type="compositionally biased region" description="Basic and acidic residues" evidence="1">
    <location>
        <begin position="50"/>
        <end position="59"/>
    </location>
</feature>
<evidence type="ECO:0000256" key="1">
    <source>
        <dbReference type="SAM" id="MobiDB-lite"/>
    </source>
</evidence>
<reference evidence="3" key="1">
    <citation type="submission" date="2018-01" db="EMBL/GenBank/DDBJ databases">
        <title>An insight into the sialome of Amazonian anophelines.</title>
        <authorList>
            <person name="Ribeiro J.M."/>
            <person name="Scarpassa V."/>
            <person name="Calvo E."/>
        </authorList>
    </citation>
    <scope>NUCLEOTIDE SEQUENCE</scope>
</reference>
<feature type="region of interest" description="Disordered" evidence="1">
    <location>
        <begin position="50"/>
        <end position="79"/>
    </location>
</feature>